<dbReference type="Pfam" id="PF25033">
    <property type="entry name" value="VPS13_M"/>
    <property type="match status" value="2"/>
</dbReference>
<dbReference type="Pfam" id="PF12624">
    <property type="entry name" value="VPS13_N"/>
    <property type="match status" value="1"/>
</dbReference>
<evidence type="ECO:0000256" key="4">
    <source>
        <dbReference type="SAM" id="MobiDB-lite"/>
    </source>
</evidence>
<dbReference type="InterPro" id="IPR009543">
    <property type="entry name" value="VPS13_VAB"/>
</dbReference>
<keyword evidence="3" id="KW-0445">Lipid transport</keyword>
<protein>
    <submittedName>
        <fullName evidence="6">VP13D protein</fullName>
    </submittedName>
</protein>
<dbReference type="Proteomes" id="UP000551443">
    <property type="component" value="Unassembled WGS sequence"/>
</dbReference>
<feature type="compositionally biased region" description="Polar residues" evidence="4">
    <location>
        <begin position="2123"/>
        <end position="2132"/>
    </location>
</feature>
<dbReference type="PROSITE" id="PS50030">
    <property type="entry name" value="UBA"/>
    <property type="match status" value="1"/>
</dbReference>
<dbReference type="EMBL" id="VZUH01000551">
    <property type="protein sequence ID" value="NXU83401.1"/>
    <property type="molecule type" value="Genomic_DNA"/>
</dbReference>
<dbReference type="Pfam" id="PF25036">
    <property type="entry name" value="VPS13_VAB"/>
    <property type="match status" value="1"/>
</dbReference>
<dbReference type="Gene3D" id="1.10.8.10">
    <property type="entry name" value="DNA helicase RuvA subunit, C-terminal domain"/>
    <property type="match status" value="1"/>
</dbReference>
<dbReference type="InterPro" id="IPR041969">
    <property type="entry name" value="VP13D_UBA"/>
</dbReference>
<dbReference type="GO" id="GO:0007005">
    <property type="term" value="P:mitochondrion organization"/>
    <property type="evidence" value="ECO:0007669"/>
    <property type="project" value="TreeGrafter"/>
</dbReference>
<name>A0A7L3P237_9DEND</name>
<proteinExistence type="inferred from homology"/>
<dbReference type="CDD" id="cd14306">
    <property type="entry name" value="UBA_VP13D"/>
    <property type="match status" value="1"/>
</dbReference>
<evidence type="ECO:0000313" key="7">
    <source>
        <dbReference type="Proteomes" id="UP000551443"/>
    </source>
</evidence>
<evidence type="ECO:0000256" key="2">
    <source>
        <dbReference type="ARBA" id="ARBA00022448"/>
    </source>
</evidence>
<dbReference type="SUPFAM" id="SSF46934">
    <property type="entry name" value="UBA-like"/>
    <property type="match status" value="1"/>
</dbReference>
<dbReference type="SMART" id="SM00165">
    <property type="entry name" value="UBA"/>
    <property type="match status" value="1"/>
</dbReference>
<feature type="region of interest" description="Disordered" evidence="4">
    <location>
        <begin position="745"/>
        <end position="787"/>
    </location>
</feature>
<accession>A0A7L3P237</accession>
<sequence>MLEGLVAWVLNTYLGKYVNNLNTDQLSVALLKGAVELENLPLKKDALKELELPFEVKAGFIGKITLQIPFYRPHVDPWVISVSKLHLIGAPENKGEFDEEREKLQEREHKKALLLALEEKWKKEQQQKGESYWYSVTASVVTRIVENIELKIQDVHLRFEDGVTNPLQPFAFGVCIKNVSMQNAVFEPVEKLMRKKQMDVADFSVYWDTNCTLLGDLPPGQLQEAMDRSMESRDHNYIMEPVCTSALLKRNCSKEPLRSRHTPRLECDIQLETIPLKLSQMQYQQIMGFLKELARKERQLKFRKWRPKVSVTENCRQWWLFALNANLCAIREQRRRCSWPFALRRARDNVAFTRCYHSRLRGEPLAPAQQAEMDRIEDEQTYEELKILYEIVHNKFHDLAESVKEPLPDSPGGSPTAAAAHGSSTGMLQYLQSWFPGWGGWYGDTQQTYEGEPFEGLLPDPKEQWNPEDILGSDEFFDPAADASSMNTFTKRDHVFAKLNLQLQGGSFTLLHKKKVVPAEETAFMQLEFSGVKILAESLPRRKSSLLKVQLGGLFLRDLATEGTIFPVLVFPNPQKEVGCMSSFGLQSLSSEMTNQNTVADPDAPVFEMLYERNPIHSTFERRLEVSTRPLNIIYNPQAIKKVADFFYKGKVHTSGFGYQSELEARVAEAARRQYNKLKMQTKAEIRQTIDRLLVGDFIENSKSWTVCLDISAPQVIFPDDFKFVDPVLVVVDLGRILLTNSQEEAKRTADNFSSETNELSDEEYKTPLATPPNSPPPESNTNSGIKVSEFPGVEISEEQLQAHLMSKKMYERYTLSFMDLQIMVGRVKDNWKHVQDSDVGPTHVVEKFNVHLQLERRLIYTSDPKYPGAVLSGNLPDLKIHINEDKILALKNCLSQLSPSETKAADGLHLGRDRIFGEVEQLGSLQDSVMNLTQSVVLLEQHTREVLVESQLLLAEFRVNCMQLGVESSGRYISVLKVFGTNAHFVKRPYDAEVSLTVHGLLLVDTMQTYGADFDLLMASHKNLSFDVPTGSLRDSRAQSPVCGPRDARPVAGAGLAERGTTASNASAGNCGRDQESLIKLEYQFVSAECPSMNLDSSLQVISLQVNNLDIILNPETIVELIGFLQKSFPKDKEDSSPQPLITDSERDWREQETFQSTYAQNTEVAVDIHWLNILLLRTVGLTNGEKYGRKIATASIGGTKVNVSMCSKLDVNGSLGCLHLMDLTQDNVKNQYVVSIGSTVRYENLMGDVDYFESLFFRLGDGNSLPDALSFTFTEKSKEECSLNLKMASLHYNHSAKFLKELTLSMDELEENFRSMLKSAASKVTTVLATKTAEYSEMVSLFDTTPRAREVASTEDEGSAFGSQPLTTDTIKLILNVNIESPVVSIPRKPGSSELLVGHLGQISIQNFVPGEDDSTSDRLQVEIRDIKMYSLNSSQFTSRKEPGNEIPPGPCSSSGPASINSQEESHFTRHDFFESLHKGHAFHILNNTTIEFKLEKIPLERNLESTFPLSNEDFGVSSIMKIEGKFVNPLQVVLAKHVYEQVLQTLDNLIYSEDLNKFSTTSVSPTGVSSPSASLHSTGTEFSSERKENGLFSHSSFNSVPNKSLAVRETKSFTQIQANFRISELQVQLSGDLTLGAQGLVSLKFQDFDVEFAKDHPQTLSIQIALRSLLMEDLLEKNPDSKYKNLMVSRGAPKPSSLAHKEYLSQSCPSVSNAEYPDMPRSLPSHMEEAPNVFQLYQRPVCASRKKPKEDADSEYPLTPPPSPTADRSKLPCGKSNFDDSLVHINIFLVDRKHPEFSSRYNKINRSVDVDFNCLDVLITLQTWVVILDFFGIGSTADNHAMKPQPEDAQQTIKSEINSLSASQAQEPVNTKLDLKVHSLSLVLNKTTSELAKASVAKLAAHLEVTEGDLALQGSIGSLSLSDLTAHGEFYRERFTTSGEEALIFQIFKYGRADPALLRDCDTRVTLRMASVQYVHTQRFQAEVVAFIQHFTQLQDVLGRQRAAIEGQTVRDKAQRASRVLLDIEAGAPVLLIPESSKSNSLIVANLGKLKVKNRFLFAGMPGTFSLKNKDSVQFSSPLGTPKHSTKKTGADEPKVAMEGLVMKKPSGANVSRLKAEPALSTSGKQQGHQPKLPLGATPESPEDHICLLDCIVVDLQDMDIFAAQRYQRDHSKAGEDTSADLSFPSYLVRQTGGSLLTEPFRLKLQVERNLDKELSHAVADISIHGNLSSVHCSLDLNKYKLIRGLLENNLGEPIEEFMRPYDLQDPRIHTVLSGEVYASMSFLIDMVNVSLELMDPKGRDGGSSLARFDFKKSKLLFESSSNGTKSVNLVSHSMMAFDTRYAGQKYAAGPPNVFSCIFQSSKNSSSPGAIQIELHFRSTKDSSSFTVVLNNLRVFLIFDWLLLVHDFLCTPGDTKRESAPPCRPRSALSDTSVVPKAVKSGVVTKRSSLPVPAEKQLEVKVNVTGTEFVVVEDMACLDTNAIILKGTTVLTYKPKLLDRPFSGSLFGIEVFSCRLGNEQETALSIIDPVQIHMELVGSASYPSGSGLLDAFNSEDFPPILEIQLQALDIRLSYNDVQLFLAIAKSIPQQTSAALPDSAAAGAARASSSAPAGACSARDPRDTSRRALDPLLEVQLARLQELGFTMEDCRKALLLCQGDLKKAASWLFKNAEPLKSVSQTSSAGDSQGLVPFQFISGVEIKAESVCICFIDDCMDCDVPLAELTFSRLNFLQHLRTSPEGYAHFTLSGDYYNRELSGWEPFLEPWPCSLSWQQQPWSRLHPPRLRLELKARPRLDINVTSVLLEQYTCTKQSWMEDYCKQDKEVNVISSDDWMGSSVDPPCFGQSLPLVYLRTRSTASLTNLEHQIYARGEMKTPKRRQPFVPFALRNHTGCTLWFATLTTTPTRAALSHSGSPGVVPEENGTLLDDAHNVSEWQEVITGEEVPFEFEARGKLRHSFSSVCSLGKVEQLNKQQIRSVFIHGIETLETFEYFSEILFSESLAGSDFKNVRLTTSKLCFSVKEPVFICVCSCLVAEPVVLPAVMPGDSFAIPLHLTSWRLQARPKGMGVFFCKAPIHWTNVQKTAEVCSSKRECHSMDSENSRFFRFCVAIKKENYPDYMPSSIFSDSAKQIFRQPGHTIYLLPTVVICNLLPCELEFYVKGLPISGTLKPGKEVALHTADTSQNIELGVLLENFPVCKELLIPPGTQNYMVRMRLYDLNKRLLDLTIRIVCRAEGSLRILISAPYWLINKTGLPLIFRQDNAKTDAAGQFEEHELARSLSPLLFCYADKEQPNFCTMRVGKGIHPEGMPGWCQGFSLDGGSGVRALKVIQHGNRPGLIYNIGIDVKKGRGRYMDTCMVTFAPRYLLDNRSSHRLAFVQREFARGRGTSNPDGYISTLPGSSVVFHWPRNDYDQLLCVRLMDVSNCIWSGGFEVNKNNSFHINMRDTLGKCYFLRVEITLQGATFRIAFSDTAQLPPPFRIDNFSKVPVVFNQHGVVEPRLYTEVKPMSSLDYAWDEPVLPPFIMLTVKGAGSSEVVCCMNDFQDSKQLYYENFIYIAATYTFSGLQEPSARPVASNKRVANAELVLDVSPKTQRVVLKKKEPGKRSQLWRMTETGMLCHEGSSVPHNPHKASPRSEDSSLILDIAGLAAVTDNRYEPLMLRRPDRRRSTTQTWSFRDGKLGCGIHGLVVQAKGGVLGLQDGAEVVLGPDTSLELLGPVPPEQQFINQKMRPGSGVLAVRVIPDGPTRVLQITDFNQRRNDRLCSEGEEGPAVEQDVRRLRSPDREQELEVLVKLEGGIGLSLVNKVPEELVFASLTRINVHYTQLSTSQVLELSVHDIQVDNQLIGTTRPFMLFLTPRMSENEPLETGPAVQVNAMKFPSKNALTDIYKHLMITARKFTVQIEEKLLLKLLSFFGYDQSESGMAEKVEKYDENLHEKVVEQGGAQKRYYFENLKISVPQIKLSVFTSSKLPLDLKALKSTLGFPLIRFEDAVINLDPFTRVHPYETQEFIINDILKHFQEELLSQAARILGSVDFLGNPMGLLNDVSEGVTGLIKYGNVGGLIRNVTHGVSNSAAKFAGTLSDGLGKTMDSRHQTEREYIRYHAATSGEHLVAGIHGLAHGIIGGLTSVITSTVEGVKTEGGVSGFISGLGKGLVGTVTKPVAGALDFASETAQAVRDTATLSGPRTQAERVRKPRCCRGPQGLLPRYLESQAEGQEQLFKLTDNIQDEFFIAVENIDSSCVLISSKAVYFLRSGECPEREAIFLEVRYDDLYHCLVSKDHGSVYIQLTKKAVNTSSGVAMPGPSQQRPMVKVKSEALAVKLSQEINYAKSLYYEQQLMLRLSENQEQLELDS</sequence>
<dbReference type="InterPro" id="IPR026847">
    <property type="entry name" value="VPS13"/>
</dbReference>
<dbReference type="GO" id="GO:0006623">
    <property type="term" value="P:protein targeting to vacuole"/>
    <property type="evidence" value="ECO:0007669"/>
    <property type="project" value="TreeGrafter"/>
</dbReference>
<comment type="caution">
    <text evidence="6">The sequence shown here is derived from an EMBL/GenBank/DDBJ whole genome shotgun (WGS) entry which is preliminary data.</text>
</comment>
<dbReference type="FunFam" id="1.10.8.10:FF:000107">
    <property type="entry name" value="Vacuolar protein sorting 13 homolog D"/>
    <property type="match status" value="1"/>
</dbReference>
<feature type="compositionally biased region" description="Pro residues" evidence="4">
    <location>
        <begin position="770"/>
        <end position="779"/>
    </location>
</feature>
<gene>
    <name evidence="6" type="primary">Vps13d</name>
    <name evidence="6" type="ORF">XIPELE_R11128</name>
</gene>
<evidence type="ECO:0000313" key="6">
    <source>
        <dbReference type="EMBL" id="NXU83401.1"/>
    </source>
</evidence>
<dbReference type="GO" id="GO:0045053">
    <property type="term" value="P:protein retention in Golgi apparatus"/>
    <property type="evidence" value="ECO:0007669"/>
    <property type="project" value="TreeGrafter"/>
</dbReference>
<reference evidence="6 7" key="1">
    <citation type="submission" date="2019-09" db="EMBL/GenBank/DDBJ databases">
        <title>Bird 10,000 Genomes (B10K) Project - Family phase.</title>
        <authorList>
            <person name="Zhang G."/>
        </authorList>
    </citation>
    <scope>NUCLEOTIDE SEQUENCE [LARGE SCALE GENOMIC DNA]</scope>
    <source>
        <strain evidence="6">OUT-0059</strain>
        <tissue evidence="6">Muscle</tissue>
    </source>
</reference>
<feature type="non-terminal residue" evidence="6">
    <location>
        <position position="1"/>
    </location>
</feature>
<evidence type="ECO:0000256" key="3">
    <source>
        <dbReference type="ARBA" id="ARBA00023055"/>
    </source>
</evidence>
<evidence type="ECO:0000256" key="1">
    <source>
        <dbReference type="ARBA" id="ARBA00006545"/>
    </source>
</evidence>
<keyword evidence="7" id="KW-1185">Reference proteome</keyword>
<feature type="region of interest" description="Disordered" evidence="4">
    <location>
        <begin position="2115"/>
        <end position="2142"/>
    </location>
</feature>
<dbReference type="GO" id="GO:0006869">
    <property type="term" value="P:lipid transport"/>
    <property type="evidence" value="ECO:0007669"/>
    <property type="project" value="UniProtKB-KW"/>
</dbReference>
<dbReference type="InterPro" id="IPR026854">
    <property type="entry name" value="VPS13_N"/>
</dbReference>
<dbReference type="CDD" id="cd23453">
    <property type="entry name" value="beta-trefoil_Ricin_VPS13D"/>
    <property type="match status" value="1"/>
</dbReference>
<dbReference type="PANTHER" id="PTHR16166:SF141">
    <property type="entry name" value="INTERMEMBRANE LIPID TRANSFER PROTEIN VPS13D"/>
    <property type="match status" value="1"/>
</dbReference>
<dbReference type="InterPro" id="IPR009060">
    <property type="entry name" value="UBA-like_sf"/>
</dbReference>
<comment type="similarity">
    <text evidence="1">Belongs to the VPS13 family.</text>
</comment>
<feature type="region of interest" description="Disordered" evidence="4">
    <location>
        <begin position="1748"/>
        <end position="1776"/>
    </location>
</feature>
<feature type="region of interest" description="Disordered" evidence="4">
    <location>
        <begin position="1438"/>
        <end position="1466"/>
    </location>
</feature>
<dbReference type="InterPro" id="IPR015940">
    <property type="entry name" value="UBA"/>
</dbReference>
<evidence type="ECO:0000259" key="5">
    <source>
        <dbReference type="PROSITE" id="PS50030"/>
    </source>
</evidence>
<feature type="domain" description="UBA" evidence="5">
    <location>
        <begin position="2630"/>
        <end position="2673"/>
    </location>
</feature>
<dbReference type="InterPro" id="IPR056747">
    <property type="entry name" value="VPS13-like_M"/>
</dbReference>
<organism evidence="6 7">
    <name type="scientific">Xiphorhynchus elegans</name>
    <name type="common">elegant woodcreeper</name>
    <dbReference type="NCBI Taxonomy" id="269412"/>
    <lineage>
        <taxon>Eukaryota</taxon>
        <taxon>Metazoa</taxon>
        <taxon>Chordata</taxon>
        <taxon>Craniata</taxon>
        <taxon>Vertebrata</taxon>
        <taxon>Euteleostomi</taxon>
        <taxon>Archelosauria</taxon>
        <taxon>Archosauria</taxon>
        <taxon>Dinosauria</taxon>
        <taxon>Saurischia</taxon>
        <taxon>Theropoda</taxon>
        <taxon>Coelurosauria</taxon>
        <taxon>Aves</taxon>
        <taxon>Neognathae</taxon>
        <taxon>Neoaves</taxon>
        <taxon>Telluraves</taxon>
        <taxon>Australaves</taxon>
        <taxon>Passeriformes</taxon>
        <taxon>Dendrocolaptidae</taxon>
        <taxon>Xiphorhynchus</taxon>
    </lineage>
</organism>
<keyword evidence="2" id="KW-0813">Transport</keyword>
<dbReference type="PANTHER" id="PTHR16166">
    <property type="entry name" value="VACUOLAR PROTEIN SORTING-ASSOCIATED PROTEIN VPS13"/>
    <property type="match status" value="1"/>
</dbReference>
<feature type="non-terminal residue" evidence="6">
    <location>
        <position position="4355"/>
    </location>
</feature>